<feature type="binding site" evidence="3">
    <location>
        <position position="109"/>
    </location>
    <ligand>
        <name>carboxy-S-adenosyl-L-methionine</name>
        <dbReference type="ChEBI" id="CHEBI:134278"/>
    </ligand>
</feature>
<dbReference type="EMBL" id="CP020660">
    <property type="protein sequence ID" value="ATF08783.1"/>
    <property type="molecule type" value="Genomic_DNA"/>
</dbReference>
<dbReference type="Proteomes" id="UP000218160">
    <property type="component" value="Chromosome 1"/>
</dbReference>
<accession>A0A291B724</accession>
<evidence type="ECO:0000256" key="2">
    <source>
        <dbReference type="ARBA" id="ARBA00022694"/>
    </source>
</evidence>
<dbReference type="SUPFAM" id="SSF53335">
    <property type="entry name" value="S-adenosyl-L-methionine-dependent methyltransferases"/>
    <property type="match status" value="1"/>
</dbReference>
<evidence type="ECO:0000256" key="1">
    <source>
        <dbReference type="ARBA" id="ARBA00022679"/>
    </source>
</evidence>
<dbReference type="NCBIfam" id="TIGR00452">
    <property type="entry name" value="tRNA 5-methoxyuridine(34)/uridine 5-oxyacetic acid(34) synthase CmoB"/>
    <property type="match status" value="1"/>
</dbReference>
<feature type="binding site" evidence="3">
    <location>
        <position position="104"/>
    </location>
    <ligand>
        <name>carboxy-S-adenosyl-L-methionine</name>
        <dbReference type="ChEBI" id="CHEBI:134278"/>
    </ligand>
</feature>
<dbReference type="KEGG" id="elux:BTN50_0245"/>
<dbReference type="InterPro" id="IPR029063">
    <property type="entry name" value="SAM-dependent_MTases_sf"/>
</dbReference>
<protein>
    <recommendedName>
        <fullName evidence="3">tRNA U34 carboxymethyltransferase</fullName>
        <ecNumber evidence="3">2.5.1.-</ecNumber>
    </recommendedName>
</protein>
<dbReference type="GO" id="GO:0016765">
    <property type="term" value="F:transferase activity, transferring alkyl or aryl (other than methyl) groups"/>
    <property type="evidence" value="ECO:0007669"/>
    <property type="project" value="UniProtKB-UniRule"/>
</dbReference>
<evidence type="ECO:0000256" key="3">
    <source>
        <dbReference type="HAMAP-Rule" id="MF_01590"/>
    </source>
</evidence>
<dbReference type="HAMAP" id="MF_01590">
    <property type="entry name" value="tRNA_carboxymethyltr_CmoB"/>
    <property type="match status" value="1"/>
</dbReference>
<comment type="similarity">
    <text evidence="3">Belongs to the class I-like SAM-binding methyltransferase superfamily. CmoB family.</text>
</comment>
<dbReference type="InterPro" id="IPR027555">
    <property type="entry name" value="Mo5U34_MeTrfas-like"/>
</dbReference>
<dbReference type="CDD" id="cd02440">
    <property type="entry name" value="AdoMet_MTases"/>
    <property type="match status" value="1"/>
</dbReference>
<dbReference type="OrthoDB" id="9773188at2"/>
<keyword evidence="5" id="KW-1185">Reference proteome</keyword>
<keyword evidence="1 3" id="KW-0808">Transferase</keyword>
<evidence type="ECO:0000313" key="5">
    <source>
        <dbReference type="Proteomes" id="UP000218160"/>
    </source>
</evidence>
<reference evidence="5" key="1">
    <citation type="submission" date="2017-04" db="EMBL/GenBank/DDBJ databases">
        <title>Genome evolution of the luminous symbionts of deep sea anglerfish.</title>
        <authorList>
            <person name="Hendry T.A."/>
        </authorList>
    </citation>
    <scope>NUCLEOTIDE SEQUENCE [LARGE SCALE GENOMIC DNA]</scope>
</reference>
<feature type="binding site" evidence="3">
    <location>
        <position position="314"/>
    </location>
    <ligand>
        <name>carboxy-S-adenosyl-L-methionine</name>
        <dbReference type="ChEBI" id="CHEBI:134278"/>
    </ligand>
</feature>
<name>A0A291B724_9GAMM</name>
<dbReference type="GO" id="GO:0002098">
    <property type="term" value="P:tRNA wobble uridine modification"/>
    <property type="evidence" value="ECO:0007669"/>
    <property type="project" value="InterPro"/>
</dbReference>
<dbReference type="Gene3D" id="3.40.50.150">
    <property type="entry name" value="Vaccinia Virus protein VP39"/>
    <property type="match status" value="1"/>
</dbReference>
<dbReference type="RefSeq" id="WP_096618701.1">
    <property type="nucleotide sequence ID" value="NZ_CP020660.1"/>
</dbReference>
<keyword evidence="2 3" id="KW-0819">tRNA processing</keyword>
<comment type="caution">
    <text evidence="3">Lacks conserved residue(s) required for the propagation of feature annotation.</text>
</comment>
<dbReference type="AlphaFoldDB" id="A0A291B724"/>
<comment type="catalytic activity">
    <reaction evidence="3">
        <text>carboxy-S-adenosyl-L-methionine + 5-hydroxyuridine(34) in tRNA = 5-carboxymethoxyuridine(34) in tRNA + S-adenosyl-L-homocysteine + H(+)</text>
        <dbReference type="Rhea" id="RHEA:52848"/>
        <dbReference type="Rhea" id="RHEA-COMP:13381"/>
        <dbReference type="Rhea" id="RHEA-COMP:13383"/>
        <dbReference type="ChEBI" id="CHEBI:15378"/>
        <dbReference type="ChEBI" id="CHEBI:57856"/>
        <dbReference type="ChEBI" id="CHEBI:134278"/>
        <dbReference type="ChEBI" id="CHEBI:136877"/>
        <dbReference type="ChEBI" id="CHEBI:136879"/>
    </reaction>
</comment>
<gene>
    <name evidence="3" type="primary">cmoB</name>
    <name evidence="4" type="ORF">BTN50_0245</name>
</gene>
<comment type="function">
    <text evidence="3">Catalyzes carboxymethyl transfer from carboxy-S-adenosyl-L-methionine (Cx-SAM) to 5-hydroxyuridine (ho5U) to form 5-carboxymethoxyuridine (cmo5U) at position 34 in tRNAs.</text>
</comment>
<organism evidence="4 5">
    <name type="scientific">Candidatus Enterovibrio altilux</name>
    <dbReference type="NCBI Taxonomy" id="1927128"/>
    <lineage>
        <taxon>Bacteria</taxon>
        <taxon>Pseudomonadati</taxon>
        <taxon>Pseudomonadota</taxon>
        <taxon>Gammaproteobacteria</taxon>
        <taxon>Vibrionales</taxon>
        <taxon>Vibrionaceae</taxon>
        <taxon>Enterovibrio</taxon>
    </lineage>
</organism>
<feature type="binding site" evidence="3">
    <location>
        <position position="129"/>
    </location>
    <ligand>
        <name>carboxy-S-adenosyl-L-methionine</name>
        <dbReference type="ChEBI" id="CHEBI:134278"/>
    </ligand>
</feature>
<dbReference type="Pfam" id="PF08003">
    <property type="entry name" value="Methyltransf_9"/>
    <property type="match status" value="1"/>
</dbReference>
<dbReference type="InterPro" id="IPR010017">
    <property type="entry name" value="CmoB"/>
</dbReference>
<dbReference type="EC" id="2.5.1.-" evidence="3"/>
<feature type="binding site" evidence="3">
    <location>
        <begin position="180"/>
        <end position="181"/>
    </location>
    <ligand>
        <name>carboxy-S-adenosyl-L-methionine</name>
        <dbReference type="ChEBI" id="CHEBI:134278"/>
    </ligand>
</feature>
<sequence length="323" mass="37565">MFDFSDFYQLIAKNRLQNWLNILPAQLTKWQSLPHRDMLKWMRVLKKISTDPPSMSELKNYITIGTDDELPEEQRIKLKNMLHSFHPWRKGPYRVHGINIDTEWRSDWKWNRVLPHISPLKGRYVLDVGCGNGYHMWRMLGEGAELTIGIDPSELFLVQFEVIRRLMGNAQHVHLLPLGIECLPKLKAFDTVFSMGVLHHRRSPLDHLIQLKSQLVKDGELVLETLVIEGGENEVLVPIECYAKMRNVYFCPSAKALKIWLKKMKFIDVRIVDECATTTDEQRTTKWMTHHSLPDYLDTDNPAKTVEGYPAPKRAILIAKNSD</sequence>
<feature type="binding site" evidence="3">
    <location>
        <begin position="151"/>
        <end position="153"/>
    </location>
    <ligand>
        <name>carboxy-S-adenosyl-L-methionine</name>
        <dbReference type="ChEBI" id="CHEBI:134278"/>
    </ligand>
</feature>
<dbReference type="NCBIfam" id="NF011650">
    <property type="entry name" value="PRK15068.1"/>
    <property type="match status" value="1"/>
</dbReference>
<feature type="binding site" evidence="3">
    <location>
        <position position="195"/>
    </location>
    <ligand>
        <name>carboxy-S-adenosyl-L-methionine</name>
        <dbReference type="ChEBI" id="CHEBI:134278"/>
    </ligand>
</feature>
<feature type="binding site" evidence="3">
    <location>
        <position position="90"/>
    </location>
    <ligand>
        <name>carboxy-S-adenosyl-L-methionine</name>
        <dbReference type="ChEBI" id="CHEBI:134278"/>
    </ligand>
</feature>
<comment type="subunit">
    <text evidence="3">Homotetramer.</text>
</comment>
<proteinExistence type="inferred from homology"/>
<evidence type="ECO:0000313" key="4">
    <source>
        <dbReference type="EMBL" id="ATF08783.1"/>
    </source>
</evidence>